<feature type="transmembrane region" description="Helical" evidence="9">
    <location>
        <begin position="456"/>
        <end position="474"/>
    </location>
</feature>
<evidence type="ECO:0000256" key="6">
    <source>
        <dbReference type="ARBA" id="ARBA00023136"/>
    </source>
</evidence>
<organism evidence="11 12">
    <name type="scientific">Sorghum bicolor</name>
    <name type="common">Sorghum</name>
    <name type="synonym">Sorghum vulgare</name>
    <dbReference type="NCBI Taxonomy" id="4558"/>
    <lineage>
        <taxon>Eukaryota</taxon>
        <taxon>Viridiplantae</taxon>
        <taxon>Streptophyta</taxon>
        <taxon>Embryophyta</taxon>
        <taxon>Tracheophyta</taxon>
        <taxon>Spermatophyta</taxon>
        <taxon>Magnoliopsida</taxon>
        <taxon>Liliopsida</taxon>
        <taxon>Poales</taxon>
        <taxon>Poaceae</taxon>
        <taxon>PACMAD clade</taxon>
        <taxon>Panicoideae</taxon>
        <taxon>Andropogonodae</taxon>
        <taxon>Andropogoneae</taxon>
        <taxon>Sorghinae</taxon>
        <taxon>Sorghum</taxon>
    </lineage>
</organism>
<dbReference type="STRING" id="4558.A0A1B6Q2E0"/>
<comment type="subcellular location">
    <subcellularLocation>
        <location evidence="1">Cell membrane</location>
    </subcellularLocation>
</comment>
<dbReference type="PANTHER" id="PTHR48010">
    <property type="entry name" value="OS05G0588300 PROTEIN"/>
    <property type="match status" value="1"/>
</dbReference>
<sequence length="478" mass="49489">MRPAGGCCRRGGGLLVLGLALSLSAALLLRCCAGQQAEDDGSADAPAAATAPMEEKERRALYAAIESFVGKGWNGSGLYPDPCGWSPIQGVSCDLFNGLWYPTVIGIGPVLDNSLQCAPDAKFSPQLFDLRRLRTLSFYSCFPASNPTAIPTAGWEKLSGTLETLEFRTNPGLTGGIPPSLGRLASLQSLVLVENNLTGPVPAELGALSRLRRLVLSGNGLSGPIPATLGGLTGLLKMDLSNNLLQGSIPPELAGLKSLTLLDLRNNSLTGGLPQFVQGMASLQDLLLSNNPQLGGALPQSGWETLAANLATLDLSNVGLVGAIPANMAKLTGLRFLALDHNRLTGAVPAELAQLPSIGALYLNGNNLTGPLEFLAGFYQRMGQRFASWDNPGLCYNIAAVDVAHAPSGVVVCKDLQEPSVAPDGDGEVEGGRKPEASSSLVASSSSGGSSARVGGLWYLVVVQGMVAAVLGLLSRLL</sequence>
<dbReference type="AlphaFoldDB" id="A0A1B6Q2E0"/>
<evidence type="ECO:0000256" key="7">
    <source>
        <dbReference type="ARBA" id="ARBA00023180"/>
    </source>
</evidence>
<dbReference type="InterPro" id="IPR001611">
    <property type="entry name" value="Leu-rich_rpt"/>
</dbReference>
<evidence type="ECO:0000256" key="10">
    <source>
        <dbReference type="SAM" id="SignalP"/>
    </source>
</evidence>
<dbReference type="SUPFAM" id="SSF52058">
    <property type="entry name" value="L domain-like"/>
    <property type="match status" value="1"/>
</dbReference>
<keyword evidence="2" id="KW-1003">Cell membrane</keyword>
<evidence type="ECO:0000256" key="8">
    <source>
        <dbReference type="SAM" id="MobiDB-lite"/>
    </source>
</evidence>
<dbReference type="Gramene" id="KXG32097">
    <property type="protein sequence ID" value="KXG32097"/>
    <property type="gene ID" value="SORBI_3003G100200"/>
</dbReference>
<keyword evidence="5" id="KW-0677">Repeat</keyword>
<feature type="signal peptide" evidence="10">
    <location>
        <begin position="1"/>
        <end position="26"/>
    </location>
</feature>
<dbReference type="InterPro" id="IPR050994">
    <property type="entry name" value="At_inactive_RLKs"/>
</dbReference>
<keyword evidence="12" id="KW-1185">Reference proteome</keyword>
<dbReference type="OMA" id="PCISALY"/>
<dbReference type="eggNOG" id="KOG0619">
    <property type="taxonomic scope" value="Eukaryota"/>
</dbReference>
<evidence type="ECO:0000313" key="12">
    <source>
        <dbReference type="Proteomes" id="UP000000768"/>
    </source>
</evidence>
<evidence type="ECO:0008006" key="13">
    <source>
        <dbReference type="Google" id="ProtNLM"/>
    </source>
</evidence>
<dbReference type="Gramene" id="KXG32096">
    <property type="protein sequence ID" value="KXG32096"/>
    <property type="gene ID" value="SORBI_3003G100200"/>
</dbReference>
<feature type="region of interest" description="Disordered" evidence="8">
    <location>
        <begin position="421"/>
        <end position="451"/>
    </location>
</feature>
<accession>A0A1B6Q2E0</accession>
<dbReference type="EMBL" id="CM000762">
    <property type="protein sequence ID" value="KXG32097.1"/>
    <property type="molecule type" value="Genomic_DNA"/>
</dbReference>
<keyword evidence="7" id="KW-0325">Glycoprotein</keyword>
<evidence type="ECO:0000256" key="4">
    <source>
        <dbReference type="ARBA" id="ARBA00022729"/>
    </source>
</evidence>
<dbReference type="FunCoup" id="A0A1B6Q2E0">
    <property type="interactions" value="1904"/>
</dbReference>
<dbReference type="PANTHER" id="PTHR48010:SF5">
    <property type="entry name" value="PROTEIN TOO MANY MOUTHS"/>
    <property type="match status" value="1"/>
</dbReference>
<proteinExistence type="predicted"/>
<dbReference type="InParanoid" id="A0A1B6Q2E0"/>
<keyword evidence="9" id="KW-0812">Transmembrane</keyword>
<name>A0A1B6Q2E0_SORBI</name>
<keyword evidence="3" id="KW-0433">Leucine-rich repeat</keyword>
<dbReference type="Gene3D" id="3.80.10.10">
    <property type="entry name" value="Ribonuclease Inhibitor"/>
    <property type="match status" value="2"/>
</dbReference>
<dbReference type="EMBL" id="CM000762">
    <property type="protein sequence ID" value="KXG32096.1"/>
    <property type="molecule type" value="Genomic_DNA"/>
</dbReference>
<evidence type="ECO:0000256" key="3">
    <source>
        <dbReference type="ARBA" id="ARBA00022614"/>
    </source>
</evidence>
<dbReference type="FunFam" id="3.80.10.10:FF:000269">
    <property type="entry name" value="Piriformospora indica-insensitive protein 2"/>
    <property type="match status" value="1"/>
</dbReference>
<dbReference type="FunFam" id="3.80.10.10:FF:000041">
    <property type="entry name" value="LRR receptor-like serine/threonine-protein kinase ERECTA"/>
    <property type="match status" value="1"/>
</dbReference>
<evidence type="ECO:0000313" key="11">
    <source>
        <dbReference type="EMBL" id="KXG32097.1"/>
    </source>
</evidence>
<keyword evidence="9" id="KW-1133">Transmembrane helix</keyword>
<dbReference type="Proteomes" id="UP000000768">
    <property type="component" value="Chromosome 3"/>
</dbReference>
<reference evidence="12" key="3">
    <citation type="journal article" date="2018" name="Plant J.">
        <title>The Sorghum bicolor reference genome: improved assembly, gene annotations, a transcriptome atlas, and signatures of genome organization.</title>
        <authorList>
            <person name="McCormick R.F."/>
            <person name="Truong S.K."/>
            <person name="Sreedasyam A."/>
            <person name="Jenkins J."/>
            <person name="Shu S."/>
            <person name="Sims D."/>
            <person name="Kennedy M."/>
            <person name="Amirebrahimi M."/>
            <person name="Weers B.D."/>
            <person name="McKinley B."/>
            <person name="Mattison A."/>
            <person name="Morishige D.T."/>
            <person name="Grimwood J."/>
            <person name="Schmutz J."/>
            <person name="Mullet J.E."/>
        </authorList>
    </citation>
    <scope>NUCLEOTIDE SEQUENCE [LARGE SCALE GENOMIC DNA]</scope>
    <source>
        <strain evidence="12">cv. BTx623</strain>
    </source>
</reference>
<feature type="compositionally biased region" description="Low complexity" evidence="8">
    <location>
        <begin position="438"/>
        <end position="451"/>
    </location>
</feature>
<gene>
    <name evidence="11" type="ORF">SORBI_3003G100200</name>
</gene>
<keyword evidence="4 10" id="KW-0732">Signal</keyword>
<reference evidence="11 12" key="1">
    <citation type="journal article" date="2009" name="Nature">
        <title>The Sorghum bicolor genome and the diversification of grasses.</title>
        <authorList>
            <person name="Paterson A.H."/>
            <person name="Bowers J.E."/>
            <person name="Bruggmann R."/>
            <person name="Dubchak I."/>
            <person name="Grimwood J."/>
            <person name="Gundlach H."/>
            <person name="Haberer G."/>
            <person name="Hellsten U."/>
            <person name="Mitros T."/>
            <person name="Poliakov A."/>
            <person name="Schmutz J."/>
            <person name="Spannagl M."/>
            <person name="Tang H."/>
            <person name="Wang X."/>
            <person name="Wicker T."/>
            <person name="Bharti A.K."/>
            <person name="Chapman J."/>
            <person name="Feltus F.A."/>
            <person name="Gowik U."/>
            <person name="Grigoriev I.V."/>
            <person name="Lyons E."/>
            <person name="Maher C.A."/>
            <person name="Martis M."/>
            <person name="Narechania A."/>
            <person name="Otillar R.P."/>
            <person name="Penning B.W."/>
            <person name="Salamov A.A."/>
            <person name="Wang Y."/>
            <person name="Zhang L."/>
            <person name="Carpita N.C."/>
            <person name="Freeling M."/>
            <person name="Gingle A.R."/>
            <person name="Hash C.T."/>
            <person name="Keller B."/>
            <person name="Klein P."/>
            <person name="Kresovich S."/>
            <person name="McCann M.C."/>
            <person name="Ming R."/>
            <person name="Peterson D.G."/>
            <person name="Mehboob-ur-Rahman"/>
            <person name="Ware D."/>
            <person name="Westhoff P."/>
            <person name="Mayer K.F."/>
            <person name="Messing J."/>
            <person name="Rokhsar D.S."/>
        </authorList>
    </citation>
    <scope>NUCLEOTIDE SEQUENCE [LARGE SCALE GENOMIC DNA]</scope>
    <source>
        <strain evidence="12">cv. BTx623</strain>
    </source>
</reference>
<keyword evidence="6 9" id="KW-0472">Membrane</keyword>
<protein>
    <recommendedName>
        <fullName evidence="13">Leucine-rich repeat-containing N-terminal plant-type domain-containing protein</fullName>
    </recommendedName>
</protein>
<dbReference type="GO" id="GO:0051707">
    <property type="term" value="P:response to other organism"/>
    <property type="evidence" value="ECO:0007669"/>
    <property type="project" value="UniProtKB-ARBA"/>
</dbReference>
<dbReference type="Gramene" id="OQU86504">
    <property type="protein sequence ID" value="OQU86504"/>
    <property type="gene ID" value="SORBI_3003G100200"/>
</dbReference>
<evidence type="ECO:0000256" key="2">
    <source>
        <dbReference type="ARBA" id="ARBA00022475"/>
    </source>
</evidence>
<evidence type="ECO:0000256" key="9">
    <source>
        <dbReference type="SAM" id="Phobius"/>
    </source>
</evidence>
<evidence type="ECO:0000256" key="5">
    <source>
        <dbReference type="ARBA" id="ARBA00022737"/>
    </source>
</evidence>
<dbReference type="GO" id="GO:0005886">
    <property type="term" value="C:plasma membrane"/>
    <property type="evidence" value="ECO:0000318"/>
    <property type="project" value="GO_Central"/>
</dbReference>
<reference evidence="11" key="2">
    <citation type="submission" date="2017-02" db="EMBL/GenBank/DDBJ databases">
        <title>WGS assembly of Sorghum bicolor.</title>
        <authorList>
            <person name="Paterson A."/>
            <person name="Mullet J."/>
            <person name="Bowers J."/>
            <person name="Bruggmann R."/>
            <person name="Dubchak I."/>
            <person name="Grimwood J."/>
            <person name="Gundlach H."/>
            <person name="Haberer G."/>
            <person name="Hellsten U."/>
            <person name="Mitros T."/>
            <person name="Poliakov A."/>
            <person name="Schmutz J."/>
            <person name="Spannagl M."/>
            <person name="Tang H."/>
            <person name="Wang X."/>
            <person name="Wicker T."/>
            <person name="Bharti A."/>
            <person name="Chapman J."/>
            <person name="Feltus F."/>
            <person name="Gowik U."/>
            <person name="Grigoriev I."/>
            <person name="Lyons E."/>
            <person name="Maher C."/>
            <person name="Martis M."/>
            <person name="Narechania A."/>
            <person name="Otillar R."/>
            <person name="Penning B."/>
            <person name="Salamov A."/>
            <person name="Wang Y."/>
            <person name="Zhang L."/>
            <person name="Carpita N."/>
            <person name="Freeling M."/>
            <person name="Gingle A."/>
            <person name="Hash C."/>
            <person name="Keller B."/>
            <person name="Klein P."/>
            <person name="Kresovich S."/>
            <person name="Mccann M."/>
            <person name="Ming R."/>
            <person name="Peterson D."/>
            <person name="Rahman M."/>
            <person name="Ware D."/>
            <person name="Westhoff P."/>
            <person name="Mayer K."/>
            <person name="Messing J."/>
            <person name="Sims D."/>
            <person name="Jenkins J."/>
            <person name="Shu S."/>
            <person name="Rokhsar D."/>
        </authorList>
    </citation>
    <scope>NUCLEOTIDE SEQUENCE</scope>
</reference>
<evidence type="ECO:0000256" key="1">
    <source>
        <dbReference type="ARBA" id="ARBA00004236"/>
    </source>
</evidence>
<feature type="chain" id="PRO_5010943371" description="Leucine-rich repeat-containing N-terminal plant-type domain-containing protein" evidence="10">
    <location>
        <begin position="27"/>
        <end position="478"/>
    </location>
</feature>
<dbReference type="Pfam" id="PF13855">
    <property type="entry name" value="LRR_8"/>
    <property type="match status" value="2"/>
</dbReference>
<dbReference type="EMBL" id="CM000762">
    <property type="protein sequence ID" value="OQU86504.1"/>
    <property type="molecule type" value="Genomic_DNA"/>
</dbReference>
<dbReference type="InterPro" id="IPR032675">
    <property type="entry name" value="LRR_dom_sf"/>
</dbReference>